<accession>A0A7E4VSI6</accession>
<sequence length="130" mass="15141">MSHPDLVLSGDDVGLDQYLPKNIYPYHYDVKLRVNMPASDNDELKVTGQVCIEFKPTETSNRVYFNVRNIDILKANDWNSRKLTVEKDPHSEVRHVEVPEVMEVGKKYYLKRLKLTFDSPVSCEKQKLDN</sequence>
<name>A0A7E4VSI6_PANRE</name>
<keyword evidence="1" id="KW-1185">Reference proteome</keyword>
<reference evidence="1" key="1">
    <citation type="journal article" date="2013" name="Genetics">
        <title>The draft genome and transcriptome of Panagrellus redivivus are shaped by the harsh demands of a free-living lifestyle.</title>
        <authorList>
            <person name="Srinivasan J."/>
            <person name="Dillman A.R."/>
            <person name="Macchietto M.G."/>
            <person name="Heikkinen L."/>
            <person name="Lakso M."/>
            <person name="Fracchia K.M."/>
            <person name="Antoshechkin I."/>
            <person name="Mortazavi A."/>
            <person name="Wong G."/>
            <person name="Sternberg P.W."/>
        </authorList>
    </citation>
    <scope>NUCLEOTIDE SEQUENCE [LARGE SCALE GENOMIC DNA]</scope>
    <source>
        <strain evidence="1">MT8872</strain>
    </source>
</reference>
<dbReference type="WBParaSite" id="Pan_g2679.t1">
    <property type="protein sequence ID" value="Pan_g2679.t1"/>
    <property type="gene ID" value="Pan_g2679"/>
</dbReference>
<reference evidence="2" key="2">
    <citation type="submission" date="2020-10" db="UniProtKB">
        <authorList>
            <consortium name="WormBaseParasite"/>
        </authorList>
    </citation>
    <scope>IDENTIFICATION</scope>
</reference>
<dbReference type="SUPFAM" id="SSF63737">
    <property type="entry name" value="Leukotriene A4 hydrolase N-terminal domain"/>
    <property type="match status" value="1"/>
</dbReference>
<dbReference type="Proteomes" id="UP000492821">
    <property type="component" value="Unassembled WGS sequence"/>
</dbReference>
<dbReference type="AlphaFoldDB" id="A0A7E4VSI6"/>
<organism evidence="1 2">
    <name type="scientific">Panagrellus redivivus</name>
    <name type="common">Microworm</name>
    <dbReference type="NCBI Taxonomy" id="6233"/>
    <lineage>
        <taxon>Eukaryota</taxon>
        <taxon>Metazoa</taxon>
        <taxon>Ecdysozoa</taxon>
        <taxon>Nematoda</taxon>
        <taxon>Chromadorea</taxon>
        <taxon>Rhabditida</taxon>
        <taxon>Tylenchina</taxon>
        <taxon>Panagrolaimomorpha</taxon>
        <taxon>Panagrolaimoidea</taxon>
        <taxon>Panagrolaimidae</taxon>
        <taxon>Panagrellus</taxon>
    </lineage>
</organism>
<protein>
    <submittedName>
        <fullName evidence="2">A2M domain-containing protein</fullName>
    </submittedName>
</protein>
<evidence type="ECO:0000313" key="2">
    <source>
        <dbReference type="WBParaSite" id="Pan_g2679.t1"/>
    </source>
</evidence>
<dbReference type="Gene3D" id="2.60.40.1730">
    <property type="entry name" value="tricorn interacting facor f3 domain"/>
    <property type="match status" value="1"/>
</dbReference>
<evidence type="ECO:0000313" key="1">
    <source>
        <dbReference type="Proteomes" id="UP000492821"/>
    </source>
</evidence>
<dbReference type="InterPro" id="IPR042097">
    <property type="entry name" value="Aminopeptidase_N-like_N_sf"/>
</dbReference>
<proteinExistence type="predicted"/>